<dbReference type="VEuPathDB" id="FungiDB:BO71DRAFT_338874"/>
<keyword evidence="2" id="KW-1185">Reference proteome</keyword>
<sequence length="348" mass="40331">MNIHHPLDAASYYFKDTLVSYLDRRCHRENIIIHVETREDSGLHIGNLTTFVAAFALAAVLKQRFGRNVRVRFVYTPASGDECTIGGVRYQRHALPNGVHEVNPSPFMRVVRRISEFFGIPFDTATQSLWRDNPEFSDVLQAIVAKLKSCSLTSRLVIRAPCPQCGLMDKRGTHSCFDDDGHISFDCPRHGQYAAHLHDPREWHRLNFNAPFRNLLRVILCSRDKNNSWILCAGAHYGGFYQDQLMWRFLDNPDNAPPIFYSPLIVDSSGGRLSESLFRDQDPYDFHFDFGLEYMISVFRFLGRHGGLEALCREVHAWMEEPHRLFRNYSMQYIDTQLRRRGMTALQR</sequence>
<accession>A0A319CUK3</accession>
<dbReference type="Proteomes" id="UP000247810">
    <property type="component" value="Unassembled WGS sequence"/>
</dbReference>
<protein>
    <submittedName>
        <fullName evidence="1">Uncharacterized protein</fullName>
    </submittedName>
</protein>
<name>A0A319CUK3_9EURO</name>
<gene>
    <name evidence="1" type="ORF">BO71DRAFT_338874</name>
</gene>
<reference evidence="1 2" key="1">
    <citation type="submission" date="2018-02" db="EMBL/GenBank/DDBJ databases">
        <title>The genomes of Aspergillus section Nigri reveals drivers in fungal speciation.</title>
        <authorList>
            <consortium name="DOE Joint Genome Institute"/>
            <person name="Vesth T.C."/>
            <person name="Nybo J."/>
            <person name="Theobald S."/>
            <person name="Brandl J."/>
            <person name="Frisvad J.C."/>
            <person name="Nielsen K.F."/>
            <person name="Lyhne E.K."/>
            <person name="Kogle M.E."/>
            <person name="Kuo A."/>
            <person name="Riley R."/>
            <person name="Clum A."/>
            <person name="Nolan M."/>
            <person name="Lipzen A."/>
            <person name="Salamov A."/>
            <person name="Henrissat B."/>
            <person name="Wiebenga A."/>
            <person name="De vries R.P."/>
            <person name="Grigoriev I.V."/>
            <person name="Mortensen U.H."/>
            <person name="Andersen M.R."/>
            <person name="Baker S.E."/>
        </authorList>
    </citation>
    <scope>NUCLEOTIDE SEQUENCE [LARGE SCALE GENOMIC DNA]</scope>
    <source>
        <strain evidence="1 2">CBS 707.79</strain>
    </source>
</reference>
<dbReference type="OrthoDB" id="2149705at2759"/>
<dbReference type="EMBL" id="KZ826095">
    <property type="protein sequence ID" value="PYH88430.1"/>
    <property type="molecule type" value="Genomic_DNA"/>
</dbReference>
<dbReference type="AlphaFoldDB" id="A0A319CUK3"/>
<organism evidence="1 2">
    <name type="scientific">Aspergillus ellipticus CBS 707.79</name>
    <dbReference type="NCBI Taxonomy" id="1448320"/>
    <lineage>
        <taxon>Eukaryota</taxon>
        <taxon>Fungi</taxon>
        <taxon>Dikarya</taxon>
        <taxon>Ascomycota</taxon>
        <taxon>Pezizomycotina</taxon>
        <taxon>Eurotiomycetes</taxon>
        <taxon>Eurotiomycetidae</taxon>
        <taxon>Eurotiales</taxon>
        <taxon>Aspergillaceae</taxon>
        <taxon>Aspergillus</taxon>
        <taxon>Aspergillus subgen. Circumdati</taxon>
    </lineage>
</organism>
<evidence type="ECO:0000313" key="2">
    <source>
        <dbReference type="Proteomes" id="UP000247810"/>
    </source>
</evidence>
<proteinExistence type="predicted"/>
<evidence type="ECO:0000313" key="1">
    <source>
        <dbReference type="EMBL" id="PYH88430.1"/>
    </source>
</evidence>